<feature type="compositionally biased region" description="Polar residues" evidence="1">
    <location>
        <begin position="477"/>
        <end position="494"/>
    </location>
</feature>
<dbReference type="InterPro" id="IPR000253">
    <property type="entry name" value="FHA_dom"/>
</dbReference>
<evidence type="ECO:0000256" key="1">
    <source>
        <dbReference type="SAM" id="MobiDB-lite"/>
    </source>
</evidence>
<proteinExistence type="predicted"/>
<evidence type="ECO:0000313" key="3">
    <source>
        <dbReference type="EMBL" id="KAH7568165.1"/>
    </source>
</evidence>
<dbReference type="Pfam" id="PF00498">
    <property type="entry name" value="FHA"/>
    <property type="match status" value="1"/>
</dbReference>
<accession>A0ABQ8HUY2</accession>
<dbReference type="PROSITE" id="PS50006">
    <property type="entry name" value="FHA_DOMAIN"/>
    <property type="match status" value="1"/>
</dbReference>
<name>A0ABQ8HUY2_9ROSI</name>
<feature type="compositionally biased region" description="Basic and acidic residues" evidence="1">
    <location>
        <begin position="639"/>
        <end position="654"/>
    </location>
</feature>
<dbReference type="Gene3D" id="3.40.50.1010">
    <property type="entry name" value="5'-nuclease"/>
    <property type="match status" value="1"/>
</dbReference>
<dbReference type="SMART" id="SM00240">
    <property type="entry name" value="FHA"/>
    <property type="match status" value="1"/>
</dbReference>
<evidence type="ECO:0000313" key="4">
    <source>
        <dbReference type="Proteomes" id="UP000827721"/>
    </source>
</evidence>
<keyword evidence="4" id="KW-1185">Reference proteome</keyword>
<feature type="compositionally biased region" description="Polar residues" evidence="1">
    <location>
        <begin position="731"/>
        <end position="757"/>
    </location>
</feature>
<dbReference type="PANTHER" id="PTHR22593">
    <property type="entry name" value="TRANSMEMBRANE PROTEIN 18"/>
    <property type="match status" value="1"/>
</dbReference>
<dbReference type="InterPro" id="IPR002716">
    <property type="entry name" value="PIN_dom"/>
</dbReference>
<feature type="compositionally biased region" description="Polar residues" evidence="1">
    <location>
        <begin position="684"/>
        <end position="707"/>
    </location>
</feature>
<dbReference type="CDD" id="cd22691">
    <property type="entry name" value="FHA_PS1-like"/>
    <property type="match status" value="1"/>
</dbReference>
<dbReference type="Gene3D" id="2.60.200.20">
    <property type="match status" value="1"/>
</dbReference>
<dbReference type="CDD" id="cd09880">
    <property type="entry name" value="PIN_Smg5-6-like"/>
    <property type="match status" value="1"/>
</dbReference>
<organism evidence="3 4">
    <name type="scientific">Xanthoceras sorbifolium</name>
    <dbReference type="NCBI Taxonomy" id="99658"/>
    <lineage>
        <taxon>Eukaryota</taxon>
        <taxon>Viridiplantae</taxon>
        <taxon>Streptophyta</taxon>
        <taxon>Embryophyta</taxon>
        <taxon>Tracheophyta</taxon>
        <taxon>Spermatophyta</taxon>
        <taxon>Magnoliopsida</taxon>
        <taxon>eudicotyledons</taxon>
        <taxon>Gunneridae</taxon>
        <taxon>Pentapetalae</taxon>
        <taxon>rosids</taxon>
        <taxon>malvids</taxon>
        <taxon>Sapindales</taxon>
        <taxon>Sapindaceae</taxon>
        <taxon>Xanthoceroideae</taxon>
        <taxon>Xanthoceras</taxon>
    </lineage>
</organism>
<evidence type="ECO:0000259" key="2">
    <source>
        <dbReference type="PROSITE" id="PS50006"/>
    </source>
</evidence>
<dbReference type="SUPFAM" id="SSF49879">
    <property type="entry name" value="SMAD/FHA domain"/>
    <property type="match status" value="1"/>
</dbReference>
<comment type="caution">
    <text evidence="3">The sequence shown here is derived from an EMBL/GenBank/DDBJ whole genome shotgun (WGS) entry which is preliminary data.</text>
</comment>
<feature type="region of interest" description="Disordered" evidence="1">
    <location>
        <begin position="477"/>
        <end position="525"/>
    </location>
</feature>
<feature type="region of interest" description="Disordered" evidence="1">
    <location>
        <begin position="639"/>
        <end position="774"/>
    </location>
</feature>
<dbReference type="Pfam" id="PF13638">
    <property type="entry name" value="PIN_4"/>
    <property type="match status" value="1"/>
</dbReference>
<dbReference type="EMBL" id="JAFEMO010000007">
    <property type="protein sequence ID" value="KAH7568165.1"/>
    <property type="molecule type" value="Genomic_DNA"/>
</dbReference>
<feature type="compositionally biased region" description="Low complexity" evidence="1">
    <location>
        <begin position="29"/>
        <end position="39"/>
    </location>
</feature>
<feature type="domain" description="FHA" evidence="2">
    <location>
        <begin position="52"/>
        <end position="103"/>
    </location>
</feature>
<dbReference type="Proteomes" id="UP000827721">
    <property type="component" value="Unassembled WGS sequence"/>
</dbReference>
<dbReference type="PANTHER" id="PTHR22593:SF8">
    <property type="entry name" value="FHA DOMAIN-CONTAINING PROTEIN PS1"/>
    <property type="match status" value="1"/>
</dbReference>
<feature type="region of interest" description="Disordered" evidence="1">
    <location>
        <begin position="29"/>
        <end position="48"/>
    </location>
</feature>
<reference evidence="3 4" key="1">
    <citation type="submission" date="2021-02" db="EMBL/GenBank/DDBJ databases">
        <title>Plant Genome Project.</title>
        <authorList>
            <person name="Zhang R.-G."/>
        </authorList>
    </citation>
    <scope>NUCLEOTIDE SEQUENCE [LARGE SCALE GENOMIC DNA]</scope>
    <source>
        <tissue evidence="3">Leaves</tissue>
    </source>
</reference>
<protein>
    <recommendedName>
        <fullName evidence="2">FHA domain-containing protein</fullName>
    </recommendedName>
</protein>
<dbReference type="InterPro" id="IPR008984">
    <property type="entry name" value="SMAD_FHA_dom_sf"/>
</dbReference>
<gene>
    <name evidence="3" type="ORF">JRO89_XS07G0251400</name>
</gene>
<sequence length="1008" mass="113418">MADEEERKIPVFTVTKNGAILKNIFVVNNPPSPPSFSDDTQSEKEDGDDEILTVGRHPDCHIMLTHPSISRFHLQIHSKPSSQKLSVIDLSSVHGTWVSEKKLEPRVPVELNEGDTIRMGGSTRMYRLHWVPLSEAYDMETPFISPLDVSMAESKEVEDGVLEEKKEFEMNQDENPVSIENGKTEVKDSLAFEQKEEQTYQDLSSLSIEIKHTEVEDSLVVERKEERTYGVRNIEDDNSRTVQNKAIQSLDSILDGIVSLFSDGNCFLSSGIESMDLSLPAREAISESEERQFDKDYQIPWHYSMTEVIPEKENPESFLRSEEKSEVFASPSDAEEVTILEEYKEESQQKDNEMRDNLTLWSESLMEDSVNPSLVLGEVLSEIKTEQVDKENQTLQPLTGLQSLSDNENKENLPVDQNLDLLVNLNTTCLVEDGCPAAEVFDEADQSLSRKDQKEKEISSFGFVLEAESVNSSLPAGEVLSQTNDDGESQTPQSFYAPPAGLYETENLEGSPIRSDKRPSSNSIWSRRGKLASVLQIQTGRSRGETARDQENAEVEFQDMGDIENKSISRTLFSGLDEMEEEAYTPNKENYSPNTLLLKSLKRKGKLAEIEHFRSGSTSSLNVAFSPIIQLEEDLSAFSDKENQTPKVLHEQKPTRRTSRKQVKLEQERTAMKKRAERAPFQSLLENSAGKSRSQSSVANATKSTSRNHVKLEQERPATKKRAERAPFQSLLENSAGKSRSQSSVANATTSSHSVCDTQPVEKVTNSSSSVGEGRRSWTMIVDTATLVDKESRRSLQLLQGLKGTELIIPRMVIRELDCLKRRGGLFRRTTEISSVLEWIEECMVKTEWWIHIQSSAEELMPIAPTPPASPQSRFSEGSTSWGSHTSLTEIISPTAEDHILDYALLYRKMNGGQLVLLSTDVTLKIKAMAEGLICETAQEFRESLVNPFSKRFLWAESSPRGLTWSHLDDVVLRERYSRCPLKKPYGAKGLKLILLHNSHYAQISSIR</sequence>